<feature type="compositionally biased region" description="Basic and acidic residues" evidence="1">
    <location>
        <begin position="162"/>
        <end position="175"/>
    </location>
</feature>
<feature type="compositionally biased region" description="Acidic residues" evidence="1">
    <location>
        <begin position="295"/>
        <end position="305"/>
    </location>
</feature>
<dbReference type="AlphaFoldDB" id="A0AAV2N7K1"/>
<feature type="compositionally biased region" description="Basic and acidic residues" evidence="1">
    <location>
        <begin position="255"/>
        <end position="272"/>
    </location>
</feature>
<feature type="region of interest" description="Disordered" evidence="1">
    <location>
        <begin position="1"/>
        <end position="21"/>
    </location>
</feature>
<accession>A0AAV2N7K1</accession>
<evidence type="ECO:0000313" key="2">
    <source>
        <dbReference type="EMBL" id="CAL1675135.1"/>
    </source>
</evidence>
<name>A0AAV2N7K1_9HYME</name>
<organism evidence="2 3">
    <name type="scientific">Lasius platythorax</name>
    <dbReference type="NCBI Taxonomy" id="488582"/>
    <lineage>
        <taxon>Eukaryota</taxon>
        <taxon>Metazoa</taxon>
        <taxon>Ecdysozoa</taxon>
        <taxon>Arthropoda</taxon>
        <taxon>Hexapoda</taxon>
        <taxon>Insecta</taxon>
        <taxon>Pterygota</taxon>
        <taxon>Neoptera</taxon>
        <taxon>Endopterygota</taxon>
        <taxon>Hymenoptera</taxon>
        <taxon>Apocrita</taxon>
        <taxon>Aculeata</taxon>
        <taxon>Formicoidea</taxon>
        <taxon>Formicidae</taxon>
        <taxon>Formicinae</taxon>
        <taxon>Lasius</taxon>
        <taxon>Lasius</taxon>
    </lineage>
</organism>
<evidence type="ECO:0000313" key="3">
    <source>
        <dbReference type="Proteomes" id="UP001497644"/>
    </source>
</evidence>
<dbReference type="Proteomes" id="UP001497644">
    <property type="component" value="Chromosome 10"/>
</dbReference>
<reference evidence="2" key="1">
    <citation type="submission" date="2024-04" db="EMBL/GenBank/DDBJ databases">
        <authorList>
            <consortium name="Molecular Ecology Group"/>
        </authorList>
    </citation>
    <scope>NUCLEOTIDE SEQUENCE</scope>
</reference>
<gene>
    <name evidence="2" type="ORF">LPLAT_LOCUS1621</name>
</gene>
<protein>
    <submittedName>
        <fullName evidence="2">Uncharacterized protein</fullName>
    </submittedName>
</protein>
<feature type="compositionally biased region" description="Acidic residues" evidence="1">
    <location>
        <begin position="241"/>
        <end position="254"/>
    </location>
</feature>
<keyword evidence="3" id="KW-1185">Reference proteome</keyword>
<dbReference type="EMBL" id="OZ034833">
    <property type="protein sequence ID" value="CAL1675135.1"/>
    <property type="molecule type" value="Genomic_DNA"/>
</dbReference>
<proteinExistence type="predicted"/>
<feature type="compositionally biased region" description="Basic and acidic residues" evidence="1">
    <location>
        <begin position="306"/>
        <end position="315"/>
    </location>
</feature>
<feature type="region of interest" description="Disordered" evidence="1">
    <location>
        <begin position="160"/>
        <end position="315"/>
    </location>
</feature>
<feature type="compositionally biased region" description="Basic residues" evidence="1">
    <location>
        <begin position="182"/>
        <end position="231"/>
    </location>
</feature>
<evidence type="ECO:0000256" key="1">
    <source>
        <dbReference type="SAM" id="MobiDB-lite"/>
    </source>
</evidence>
<sequence length="315" mass="37303">MARIKRHRNARSHQRTKSRRRKPNILELIYKFLVDDTERAIPTKCHCYSQENACHDEVVDSADTSRIAGRNMGYRVRKDRVSKTRGVKRHSTSRNLPISYLQKCVGGEGTRKARKYIKKALDFAVESGYLIPSDSTCKVLHVSSDLMKSDPRTSRINTCDRALSKERDTPTRLEDLQVQEQRRRRRRRRSRRARGRRSRSDLRKRRRSRGRRRRRRRRRRSRSRSPSRVRSRYSSPQNPEEVAEDEADDYEMDENDRKSNIHTDDREREPKTTRSNQPDEGQSMKKTEENGSDLSVDEDETDDEEEKKITDITKS</sequence>